<dbReference type="STRING" id="40149.A0A0E0EWT5"/>
<keyword evidence="5 6" id="KW-0472">Membrane</keyword>
<feature type="transmembrane region" description="Helical" evidence="6">
    <location>
        <begin position="641"/>
        <end position="659"/>
    </location>
</feature>
<keyword evidence="8" id="KW-1185">Reference proteome</keyword>
<evidence type="ECO:0000313" key="8">
    <source>
        <dbReference type="Proteomes" id="UP000008021"/>
    </source>
</evidence>
<keyword evidence="4 6" id="KW-1133">Transmembrane helix</keyword>
<feature type="transmembrane region" description="Helical" evidence="6">
    <location>
        <begin position="931"/>
        <end position="955"/>
    </location>
</feature>
<dbReference type="Gramene" id="OMERI10G04790.1">
    <property type="protein sequence ID" value="OMERI10G04790.1"/>
    <property type="gene ID" value="OMERI10G04790"/>
</dbReference>
<evidence type="ECO:0000256" key="4">
    <source>
        <dbReference type="ARBA" id="ARBA00022989"/>
    </source>
</evidence>
<dbReference type="GO" id="GO:0016020">
    <property type="term" value="C:membrane"/>
    <property type="evidence" value="ECO:0007669"/>
    <property type="project" value="UniProtKB-SubCell"/>
</dbReference>
<feature type="transmembrane region" description="Helical" evidence="6">
    <location>
        <begin position="895"/>
        <end position="919"/>
    </location>
</feature>
<feature type="transmembrane region" description="Helical" evidence="6">
    <location>
        <begin position="679"/>
        <end position="700"/>
    </location>
</feature>
<dbReference type="EnsemblPlants" id="OMERI10G04790.1">
    <property type="protein sequence ID" value="OMERI10G04790.1"/>
    <property type="gene ID" value="OMERI10G04790"/>
</dbReference>
<feature type="transmembrane region" description="Helical" evidence="6">
    <location>
        <begin position="255"/>
        <end position="279"/>
    </location>
</feature>
<dbReference type="InterPro" id="IPR002528">
    <property type="entry name" value="MATE_fam"/>
</dbReference>
<reference evidence="7" key="2">
    <citation type="submission" date="2018-05" db="EMBL/GenBank/DDBJ databases">
        <title>OmerRS3 (Oryza meridionalis Reference Sequence Version 3).</title>
        <authorList>
            <person name="Zhang J."/>
            <person name="Kudrna D."/>
            <person name="Lee S."/>
            <person name="Talag J."/>
            <person name="Welchert J."/>
            <person name="Wing R.A."/>
        </authorList>
    </citation>
    <scope>NUCLEOTIDE SEQUENCE [LARGE SCALE GENOMIC DNA]</scope>
    <source>
        <strain evidence="7">cv. OR44</strain>
    </source>
</reference>
<dbReference type="eggNOG" id="KOG1347">
    <property type="taxonomic scope" value="Eukaryota"/>
</dbReference>
<comment type="similarity">
    <text evidence="2 6">Belongs to the multi antimicrobial extrusion (MATE) (TC 2.A.66.1) family.</text>
</comment>
<protein>
    <recommendedName>
        <fullName evidence="6">Protein DETOXIFICATION</fullName>
    </recommendedName>
    <alternativeName>
        <fullName evidence="6">Multidrug and toxic compound extrusion protein</fullName>
    </alternativeName>
</protein>
<keyword evidence="3 6" id="KW-0812">Transmembrane</keyword>
<dbReference type="GO" id="GO:0015297">
    <property type="term" value="F:antiporter activity"/>
    <property type="evidence" value="ECO:0007669"/>
    <property type="project" value="InterPro"/>
</dbReference>
<feature type="transmembrane region" description="Helical" evidence="6">
    <location>
        <begin position="332"/>
        <end position="355"/>
    </location>
</feature>
<dbReference type="Proteomes" id="UP000008021">
    <property type="component" value="Chromosome 10"/>
</dbReference>
<organism evidence="7">
    <name type="scientific">Oryza meridionalis</name>
    <dbReference type="NCBI Taxonomy" id="40149"/>
    <lineage>
        <taxon>Eukaryota</taxon>
        <taxon>Viridiplantae</taxon>
        <taxon>Streptophyta</taxon>
        <taxon>Embryophyta</taxon>
        <taxon>Tracheophyta</taxon>
        <taxon>Spermatophyta</taxon>
        <taxon>Magnoliopsida</taxon>
        <taxon>Liliopsida</taxon>
        <taxon>Poales</taxon>
        <taxon>Poaceae</taxon>
        <taxon>BOP clade</taxon>
        <taxon>Oryzoideae</taxon>
        <taxon>Oryzeae</taxon>
        <taxon>Oryzinae</taxon>
        <taxon>Oryza</taxon>
    </lineage>
</organism>
<accession>A0A0E0EWT5</accession>
<comment type="subcellular location">
    <subcellularLocation>
        <location evidence="1">Membrane</location>
        <topology evidence="1">Multi-pass membrane protein</topology>
    </subcellularLocation>
</comment>
<dbReference type="Pfam" id="PF01554">
    <property type="entry name" value="MatE"/>
    <property type="match status" value="4"/>
</dbReference>
<feature type="transmembrane region" description="Helical" evidence="6">
    <location>
        <begin position="181"/>
        <end position="202"/>
    </location>
</feature>
<evidence type="ECO:0000256" key="1">
    <source>
        <dbReference type="ARBA" id="ARBA00004141"/>
    </source>
</evidence>
<feature type="transmembrane region" description="Helical" evidence="6">
    <location>
        <begin position="961"/>
        <end position="982"/>
    </location>
</feature>
<feature type="transmembrane region" description="Helical" evidence="6">
    <location>
        <begin position="707"/>
        <end position="728"/>
    </location>
</feature>
<evidence type="ECO:0000256" key="5">
    <source>
        <dbReference type="ARBA" id="ARBA00023136"/>
    </source>
</evidence>
<feature type="transmembrane region" description="Helical" evidence="6">
    <location>
        <begin position="375"/>
        <end position="397"/>
    </location>
</feature>
<feature type="transmembrane region" description="Helical" evidence="6">
    <location>
        <begin position="153"/>
        <end position="174"/>
    </location>
</feature>
<feature type="transmembrane region" description="Helical" evidence="6">
    <location>
        <begin position="115"/>
        <end position="133"/>
    </location>
</feature>
<evidence type="ECO:0000256" key="6">
    <source>
        <dbReference type="RuleBase" id="RU004914"/>
    </source>
</evidence>
<dbReference type="GO" id="GO:0042910">
    <property type="term" value="F:xenobiotic transmembrane transporter activity"/>
    <property type="evidence" value="ECO:0007669"/>
    <property type="project" value="InterPro"/>
</dbReference>
<feature type="transmembrane region" description="Helical" evidence="6">
    <location>
        <begin position="409"/>
        <end position="429"/>
    </location>
</feature>
<dbReference type="NCBIfam" id="TIGR00797">
    <property type="entry name" value="matE"/>
    <property type="match status" value="2"/>
</dbReference>
<proteinExistence type="inferred from homology"/>
<feature type="transmembrane region" description="Helical" evidence="6">
    <location>
        <begin position="435"/>
        <end position="456"/>
    </location>
</feature>
<feature type="transmembrane region" description="Helical" evidence="6">
    <location>
        <begin position="858"/>
        <end position="889"/>
    </location>
</feature>
<dbReference type="CDD" id="cd13132">
    <property type="entry name" value="MATE_eukaryotic"/>
    <property type="match status" value="2"/>
</dbReference>
<feature type="transmembrane region" description="Helical" evidence="6">
    <location>
        <begin position="214"/>
        <end position="234"/>
    </location>
</feature>
<dbReference type="GO" id="GO:1990961">
    <property type="term" value="P:xenobiotic detoxification by transmembrane export across the plasma membrane"/>
    <property type="evidence" value="ECO:0007669"/>
    <property type="project" value="InterPro"/>
</dbReference>
<name>A0A0E0EWT5_9ORYZ</name>
<feature type="transmembrane region" description="Helical" evidence="6">
    <location>
        <begin position="740"/>
        <end position="757"/>
    </location>
</feature>
<reference evidence="7" key="1">
    <citation type="submission" date="2015-04" db="UniProtKB">
        <authorList>
            <consortium name="EnsemblPlants"/>
        </authorList>
    </citation>
    <scope>IDENTIFICATION</scope>
</reference>
<feature type="transmembrane region" description="Helical" evidence="6">
    <location>
        <begin position="291"/>
        <end position="311"/>
    </location>
</feature>
<evidence type="ECO:0000256" key="2">
    <source>
        <dbReference type="ARBA" id="ARBA00010199"/>
    </source>
</evidence>
<dbReference type="AlphaFoldDB" id="A0A0E0EWT5"/>
<dbReference type="InterPro" id="IPR045069">
    <property type="entry name" value="MATE_euk"/>
</dbReference>
<dbReference type="PANTHER" id="PTHR11206">
    <property type="entry name" value="MULTIDRUG RESISTANCE PROTEIN"/>
    <property type="match status" value="1"/>
</dbReference>
<sequence length="1037" mass="109524">MDEPTVEEPLLTIRRGADGEDGAMASTAAEVNRLLRLAGPLMAGFVLRNSVQMVSVMFVGHLGELQLAGSSLAASLASVTGFSLLSGMSSALDTLCGQAYGAGQHRLLGVYAQRAMLVLAAAAVPIALVWASAGEILLLFGQDPAIAAEAGAYARWMIPSLAAYVPLACALRFLQAQGIVVPVMASSGVAAVAHVAVCWALVHKAGMGSKGAALSGAVTYWTNFAVLAFYARLSGACKTTWTGFSMDAFRELRRFTELAVPSAMMVCLEWSSFEILVLLSGILPNPQLETAVLSISLSTASLLIMVPRGIGSSLSTRVSNELGGGHPRAARMAARVATAMTVLVCLVLVIAMILLRDVWGYAYSSEEEVVAYIASMLPILAVSFFVDGINGALSGVLTGCGKQKIGAHVNLGAFYLVGIPTAVLLAFVLHLNGEGLWLGIVCGSISKVGMLLFITLHTDWGKEVQKASPCKHFGYHGERKGLRFKYSNSMKNSRNVGVIFSNEDVLNAHQPKKRLTVGDSIDMDDPTVEEPMLAVRRGGDGEDEAMASTAAAAAAEVKRLLRLAGPLMASFVLRNSVQMVSVMFVGHLGELQLAGSSLAASLANVTGFSFLFGMSSALDTLCGQAYGAGQHRLLGVYAQRAMLVLAAAAVPIALVWASAGEILLLFGQDPAIAAEAGVYARWMIPSLAAYVPLACALRFLQAQGIVVPVMVSSGVAAVGHVAVCWALVHKVGMGSKGAALSGAVTYWTNLAVLAFYARLSGACKTTWTGFSVDAFRELRRFTELAVPSAMMVCLEWWSFEILVLLSGILPNPQLETSVLSICLSTSSLLFMVPRGIGSSLSTRVSNELGGGHPRAARMAARVAIAMTVLVCLVLVIAMIFLCNVWGYAYSSEEEVVAYIASMLPVLAVSFFVDGINGALSGVLTGCGKQKIGAHVNLGAFYLVGIPMAVLLAFVLHLNGEGLWLGLVCGSISKVGMLLFITLRTDWGKEVRKPSLYKHFGYHGKRKGLQFKSSNLMKNSRNVGVVFSNEGELNVVLL</sequence>
<evidence type="ECO:0000313" key="7">
    <source>
        <dbReference type="EnsemblPlants" id="OMERI10G04790.1"/>
    </source>
</evidence>
<evidence type="ECO:0000256" key="3">
    <source>
        <dbReference type="ARBA" id="ARBA00022692"/>
    </source>
</evidence>